<evidence type="ECO:0000256" key="7">
    <source>
        <dbReference type="ARBA" id="ARBA00023306"/>
    </source>
</evidence>
<dbReference type="EMBL" id="APLQ01000010">
    <property type="protein sequence ID" value="ENO16868.1"/>
    <property type="molecule type" value="Genomic_DNA"/>
</dbReference>
<proteinExistence type="inferred from homology"/>
<evidence type="ECO:0000256" key="6">
    <source>
        <dbReference type="ARBA" id="ARBA00023136"/>
    </source>
</evidence>
<dbReference type="Pfam" id="PF04999">
    <property type="entry name" value="FtsL"/>
    <property type="match status" value="1"/>
</dbReference>
<keyword evidence="7 8" id="KW-0131">Cell cycle</keyword>
<dbReference type="PANTHER" id="PTHR37479:SF1">
    <property type="entry name" value="CELL DIVISION PROTEIN FTSL"/>
    <property type="match status" value="1"/>
</dbReference>
<sequence>MAAVTIERPAVQTRKKLHPETMKAGVNTALRLSRRIFAGLWQRHVLISAGLASLLVMSSVGVVYSAHLNRVLFNDLAQLQGQRDAYQREWSQLLLEQSALSAHSRVESRASQNLDMIVPGRQDIVLVPATP</sequence>
<comment type="function">
    <text evidence="8">Essential cell division protein. May link together the upstream cell division proteins, which are predominantly cytoplasmic, with the downstream cell division proteins, which are predominantly periplasmic.</text>
</comment>
<gene>
    <name evidence="8 11" type="primary">ftsL</name>
    <name evidence="11" type="ORF">J057_04150</name>
</gene>
<dbReference type="STRING" id="626887.J057_04150"/>
<keyword evidence="3 8" id="KW-0132">Cell division</keyword>
<dbReference type="HAMAP" id="MF_00910">
    <property type="entry name" value="FtsL"/>
    <property type="match status" value="1"/>
</dbReference>
<evidence type="ECO:0000256" key="10">
    <source>
        <dbReference type="SAM" id="Coils"/>
    </source>
</evidence>
<organism evidence="11 12">
    <name type="scientific">Marinobacter nanhaiticus D15-8W</name>
    <dbReference type="NCBI Taxonomy" id="626887"/>
    <lineage>
        <taxon>Bacteria</taxon>
        <taxon>Pseudomonadati</taxon>
        <taxon>Pseudomonadota</taxon>
        <taxon>Gammaproteobacteria</taxon>
        <taxon>Pseudomonadales</taxon>
        <taxon>Marinobacteraceae</taxon>
        <taxon>Marinobacter</taxon>
    </lineage>
</organism>
<keyword evidence="6 8" id="KW-0472">Membrane</keyword>
<dbReference type="GO" id="GO:0043093">
    <property type="term" value="P:FtsZ-dependent cytokinesis"/>
    <property type="evidence" value="ECO:0007669"/>
    <property type="project" value="UniProtKB-UniRule"/>
</dbReference>
<comment type="subcellular location">
    <subcellularLocation>
        <location evidence="8">Cell inner membrane</location>
        <topology evidence="8">Single-pass type II membrane protein</topology>
    </subcellularLocation>
    <subcellularLocation>
        <location evidence="1">Cell membrane</location>
        <topology evidence="1">Single-pass type II membrane protein</topology>
    </subcellularLocation>
    <text evidence="8">Localizes to the division septum where it forms a ring structure.</text>
</comment>
<keyword evidence="4 8" id="KW-0812">Transmembrane</keyword>
<evidence type="ECO:0000256" key="2">
    <source>
        <dbReference type="ARBA" id="ARBA00022475"/>
    </source>
</evidence>
<dbReference type="PANTHER" id="PTHR37479">
    <property type="entry name" value="CELL DIVISION PROTEIN FTSL"/>
    <property type="match status" value="1"/>
</dbReference>
<accession>N6X6W1</accession>
<evidence type="ECO:0000256" key="4">
    <source>
        <dbReference type="ARBA" id="ARBA00022692"/>
    </source>
</evidence>
<dbReference type="AlphaFoldDB" id="N6X6W1"/>
<dbReference type="HOGENOM" id="CLU_156524_2_0_6"/>
<evidence type="ECO:0000256" key="8">
    <source>
        <dbReference type="HAMAP-Rule" id="MF_00910"/>
    </source>
</evidence>
<keyword evidence="12" id="KW-1185">Reference proteome</keyword>
<comment type="caution">
    <text evidence="11">The sequence shown here is derived from an EMBL/GenBank/DDBJ whole genome shotgun (WGS) entry which is preliminary data.</text>
</comment>
<evidence type="ECO:0000256" key="5">
    <source>
        <dbReference type="ARBA" id="ARBA00022989"/>
    </source>
</evidence>
<keyword evidence="8" id="KW-0997">Cell inner membrane</keyword>
<keyword evidence="2 8" id="KW-1003">Cell membrane</keyword>
<reference evidence="11 12" key="1">
    <citation type="journal article" date="2013" name="Genome Announc.">
        <title>Genome Sequence of the Polycyclic Aromatic Hydrocarbon-Degrading Bacterium Strain Marinobacter nanhaiticus D15-8WT.</title>
        <authorList>
            <person name="Cui Z."/>
            <person name="Gao W."/>
            <person name="Li Q."/>
            <person name="Xu G."/>
            <person name="Zheng L."/>
        </authorList>
    </citation>
    <scope>NUCLEOTIDE SEQUENCE [LARGE SCALE GENOMIC DNA]</scope>
    <source>
        <strain evidence="11 12">D15-8W</strain>
    </source>
</reference>
<feature type="coiled-coil region" evidence="10">
    <location>
        <begin position="69"/>
        <end position="96"/>
    </location>
</feature>
<evidence type="ECO:0000256" key="3">
    <source>
        <dbReference type="ARBA" id="ARBA00022618"/>
    </source>
</evidence>
<dbReference type="GO" id="GO:0005886">
    <property type="term" value="C:plasma membrane"/>
    <property type="evidence" value="ECO:0007669"/>
    <property type="project" value="UniProtKB-SubCell"/>
</dbReference>
<comment type="subunit">
    <text evidence="8">Part of a complex composed of FtsB, FtsL and FtsQ.</text>
</comment>
<comment type="similarity">
    <text evidence="8">Belongs to the FtsL family.</text>
</comment>
<dbReference type="OrthoDB" id="5298556at2"/>
<dbReference type="eggNOG" id="COG3116">
    <property type="taxonomic scope" value="Bacteria"/>
</dbReference>
<evidence type="ECO:0000313" key="11">
    <source>
        <dbReference type="EMBL" id="ENO16868.1"/>
    </source>
</evidence>
<dbReference type="Proteomes" id="UP000013165">
    <property type="component" value="Unassembled WGS sequence"/>
</dbReference>
<dbReference type="RefSeq" id="WP_004583378.1">
    <property type="nucleotide sequence ID" value="NZ_AP028878.1"/>
</dbReference>
<dbReference type="PATRIC" id="fig|626887.3.peg.818"/>
<protein>
    <recommendedName>
        <fullName evidence="8 9">Cell division protein FtsL</fullName>
    </recommendedName>
</protein>
<keyword evidence="10" id="KW-0175">Coiled coil</keyword>
<evidence type="ECO:0000256" key="1">
    <source>
        <dbReference type="ARBA" id="ARBA00004401"/>
    </source>
</evidence>
<dbReference type="InterPro" id="IPR011922">
    <property type="entry name" value="Cell_div_FtsL"/>
</dbReference>
<dbReference type="GO" id="GO:0032153">
    <property type="term" value="C:cell division site"/>
    <property type="evidence" value="ECO:0007669"/>
    <property type="project" value="UniProtKB-UniRule"/>
</dbReference>
<evidence type="ECO:0000256" key="9">
    <source>
        <dbReference type="NCBIfam" id="TIGR02209"/>
    </source>
</evidence>
<feature type="transmembrane region" description="Helical" evidence="8">
    <location>
        <begin position="44"/>
        <end position="66"/>
    </location>
</feature>
<dbReference type="NCBIfam" id="TIGR02209">
    <property type="entry name" value="ftsL_broad"/>
    <property type="match status" value="1"/>
</dbReference>
<name>N6X6W1_9GAMM</name>
<keyword evidence="5 8" id="KW-1133">Transmembrane helix</keyword>
<evidence type="ECO:0000313" key="12">
    <source>
        <dbReference type="Proteomes" id="UP000013165"/>
    </source>
</evidence>